<reference evidence="8" key="1">
    <citation type="submission" date="2018-06" db="EMBL/GenBank/DDBJ databases">
        <authorList>
            <person name="Zhirakovskaya E."/>
        </authorList>
    </citation>
    <scope>NUCLEOTIDE SEQUENCE</scope>
</reference>
<dbReference type="AlphaFoldDB" id="A0A3B0VI90"/>
<dbReference type="PIRSF" id="PIRSF003107">
    <property type="entry name" value="PhoU"/>
    <property type="match status" value="1"/>
</dbReference>
<dbReference type="GO" id="GO:0045936">
    <property type="term" value="P:negative regulation of phosphate metabolic process"/>
    <property type="evidence" value="ECO:0007669"/>
    <property type="project" value="InterPro"/>
</dbReference>
<evidence type="ECO:0000259" key="7">
    <source>
        <dbReference type="Pfam" id="PF01895"/>
    </source>
</evidence>
<feature type="domain" description="PhoU" evidence="7">
    <location>
        <begin position="18"/>
        <end position="104"/>
    </location>
</feature>
<keyword evidence="4" id="KW-0813">Transport</keyword>
<dbReference type="GO" id="GO:0005737">
    <property type="term" value="C:cytoplasm"/>
    <property type="evidence" value="ECO:0007669"/>
    <property type="project" value="UniProtKB-SubCell"/>
</dbReference>
<keyword evidence="5" id="KW-0963">Cytoplasm</keyword>
<name>A0A3B0VI90_9ZZZZ</name>
<proteinExistence type="inferred from homology"/>
<dbReference type="EMBL" id="UOEX01000329">
    <property type="protein sequence ID" value="VAW40370.1"/>
    <property type="molecule type" value="Genomic_DNA"/>
</dbReference>
<accession>A0A3B0VI90</accession>
<dbReference type="NCBIfam" id="TIGR02135">
    <property type="entry name" value="phoU_full"/>
    <property type="match status" value="1"/>
</dbReference>
<evidence type="ECO:0000256" key="4">
    <source>
        <dbReference type="ARBA" id="ARBA00022448"/>
    </source>
</evidence>
<evidence type="ECO:0000256" key="6">
    <source>
        <dbReference type="ARBA" id="ARBA00022592"/>
    </source>
</evidence>
<evidence type="ECO:0000256" key="1">
    <source>
        <dbReference type="ARBA" id="ARBA00004496"/>
    </source>
</evidence>
<sequence>MHQNFHKEMEKIQTNFLDLGSLVEDRVRKACSAISSHDEEILSYVIKSDYEIDEKEVEIEEDCLKILALYQPVARDLRFLIAMIKINSEIERIGDYAVKIAMRVQSIKHHTLLNFKFDYQPMSQKVIAMLKMSLDALVQRDVKMAHKIFLMDDEVDALRNEAYTTVTSEVSKYPEQAACLINNYLLARHLERIADRSTNIAEEVIYMVEGEIIRGTHA</sequence>
<evidence type="ECO:0000313" key="8">
    <source>
        <dbReference type="EMBL" id="VAW40370.1"/>
    </source>
</evidence>
<protein>
    <submittedName>
        <fullName evidence="8">Phosphate transport system regulatory protein PhoU</fullName>
    </submittedName>
</protein>
<evidence type="ECO:0000256" key="3">
    <source>
        <dbReference type="ARBA" id="ARBA00011738"/>
    </source>
</evidence>
<comment type="subunit">
    <text evidence="3">Homodimer.</text>
</comment>
<keyword evidence="6" id="KW-0592">Phosphate transport</keyword>
<gene>
    <name evidence="8" type="ORF">MNBD_DELTA03-367</name>
</gene>
<dbReference type="Gene3D" id="1.20.58.220">
    <property type="entry name" value="Phosphate transport system protein phou homolog 2, domain 2"/>
    <property type="match status" value="1"/>
</dbReference>
<evidence type="ECO:0000256" key="2">
    <source>
        <dbReference type="ARBA" id="ARBA00008107"/>
    </source>
</evidence>
<organism evidence="8">
    <name type="scientific">hydrothermal vent metagenome</name>
    <dbReference type="NCBI Taxonomy" id="652676"/>
    <lineage>
        <taxon>unclassified sequences</taxon>
        <taxon>metagenomes</taxon>
        <taxon>ecological metagenomes</taxon>
    </lineage>
</organism>
<dbReference type="InterPro" id="IPR028366">
    <property type="entry name" value="PhoU"/>
</dbReference>
<dbReference type="GO" id="GO:0006817">
    <property type="term" value="P:phosphate ion transport"/>
    <property type="evidence" value="ECO:0007669"/>
    <property type="project" value="UniProtKB-KW"/>
</dbReference>
<dbReference type="Pfam" id="PF01895">
    <property type="entry name" value="PhoU"/>
    <property type="match status" value="2"/>
</dbReference>
<dbReference type="SUPFAM" id="SSF109755">
    <property type="entry name" value="PhoU-like"/>
    <property type="match status" value="1"/>
</dbReference>
<dbReference type="InterPro" id="IPR026022">
    <property type="entry name" value="PhoU_dom"/>
</dbReference>
<dbReference type="FunFam" id="1.20.58.220:FF:000004">
    <property type="entry name" value="Phosphate-specific transport system accessory protein PhoU"/>
    <property type="match status" value="1"/>
</dbReference>
<comment type="similarity">
    <text evidence="2">Belongs to the PhoU family.</text>
</comment>
<comment type="subcellular location">
    <subcellularLocation>
        <location evidence="1">Cytoplasm</location>
    </subcellularLocation>
</comment>
<evidence type="ECO:0000256" key="5">
    <source>
        <dbReference type="ARBA" id="ARBA00022490"/>
    </source>
</evidence>
<dbReference type="PANTHER" id="PTHR42930:SF3">
    <property type="entry name" value="PHOSPHATE-SPECIFIC TRANSPORT SYSTEM ACCESSORY PROTEIN PHOU"/>
    <property type="match status" value="1"/>
</dbReference>
<feature type="domain" description="PhoU" evidence="7">
    <location>
        <begin position="122"/>
        <end position="204"/>
    </location>
</feature>
<dbReference type="PANTHER" id="PTHR42930">
    <property type="entry name" value="PHOSPHATE-SPECIFIC TRANSPORT SYSTEM ACCESSORY PROTEIN PHOU"/>
    <property type="match status" value="1"/>
</dbReference>
<dbReference type="GO" id="GO:0030643">
    <property type="term" value="P:intracellular phosphate ion homeostasis"/>
    <property type="evidence" value="ECO:0007669"/>
    <property type="project" value="InterPro"/>
</dbReference>
<dbReference type="InterPro" id="IPR038078">
    <property type="entry name" value="PhoU-like_sf"/>
</dbReference>